<reference evidence="1 2" key="1">
    <citation type="submission" date="2017-09" db="EMBL/GenBank/DDBJ databases">
        <title>Comparative genomics of rhizobia isolated from Phaseolus vulgaris in China.</title>
        <authorList>
            <person name="Tong W."/>
        </authorList>
    </citation>
    <scope>NUCLEOTIDE SEQUENCE [LARGE SCALE GENOMIC DNA]</scope>
    <source>
        <strain evidence="1 2">FH14</strain>
    </source>
</reference>
<name>A0ABX4JS45_9HYPH</name>
<evidence type="ECO:0000313" key="1">
    <source>
        <dbReference type="EMBL" id="PDT22869.1"/>
    </source>
</evidence>
<organism evidence="1 2">
    <name type="scientific">Rhizobium hidalgonense</name>
    <dbReference type="NCBI Taxonomy" id="1538159"/>
    <lineage>
        <taxon>Bacteria</taxon>
        <taxon>Pseudomonadati</taxon>
        <taxon>Pseudomonadota</taxon>
        <taxon>Alphaproteobacteria</taxon>
        <taxon>Hyphomicrobiales</taxon>
        <taxon>Rhizobiaceae</taxon>
        <taxon>Rhizobium/Agrobacterium group</taxon>
        <taxon>Rhizobium</taxon>
    </lineage>
</organism>
<comment type="caution">
    <text evidence="1">The sequence shown here is derived from an EMBL/GenBank/DDBJ whole genome shotgun (WGS) entry which is preliminary data.</text>
</comment>
<keyword evidence="2" id="KW-1185">Reference proteome</keyword>
<gene>
    <name evidence="1" type="ORF">CO674_15430</name>
</gene>
<accession>A0ABX4JS45</accession>
<evidence type="ECO:0000313" key="2">
    <source>
        <dbReference type="Proteomes" id="UP000219914"/>
    </source>
</evidence>
<dbReference type="Proteomes" id="UP000219914">
    <property type="component" value="Unassembled WGS sequence"/>
</dbReference>
<protein>
    <submittedName>
        <fullName evidence="1">Uncharacterized protein</fullName>
    </submittedName>
</protein>
<proteinExistence type="predicted"/>
<sequence length="80" mass="9074">MNSLFAVFDGLDAGVDETMIYCRRSVRISGLKAILLFGDAEHFDIMRQEGIMTTHHLIRHADKVPEPLIDFADYACAFRT</sequence>
<dbReference type="EMBL" id="NWSY01000010">
    <property type="protein sequence ID" value="PDT22869.1"/>
    <property type="molecule type" value="Genomic_DNA"/>
</dbReference>